<dbReference type="GO" id="GO:0016788">
    <property type="term" value="F:hydrolase activity, acting on ester bonds"/>
    <property type="evidence" value="ECO:0007669"/>
    <property type="project" value="InterPro"/>
</dbReference>
<evidence type="ECO:0000313" key="2">
    <source>
        <dbReference type="EMBL" id="ARX36514.1"/>
    </source>
</evidence>
<accession>A0AAN1C4W3</accession>
<evidence type="ECO:0000259" key="1">
    <source>
        <dbReference type="Pfam" id="PF08845"/>
    </source>
</evidence>
<dbReference type="InterPro" id="IPR014944">
    <property type="entry name" value="Toxin_SymE-like"/>
</dbReference>
<dbReference type="EMBL" id="CP021694">
    <property type="protein sequence ID" value="ARX36514.1"/>
    <property type="molecule type" value="Genomic_DNA"/>
</dbReference>
<organism evidence="2 3">
    <name type="scientific">Proteus mirabilis</name>
    <dbReference type="NCBI Taxonomy" id="584"/>
    <lineage>
        <taxon>Bacteria</taxon>
        <taxon>Pseudomonadati</taxon>
        <taxon>Pseudomonadota</taxon>
        <taxon>Gammaproteobacteria</taxon>
        <taxon>Enterobacterales</taxon>
        <taxon>Morganellaceae</taxon>
        <taxon>Proteus</taxon>
    </lineage>
</organism>
<dbReference type="GO" id="GO:0003723">
    <property type="term" value="F:RNA binding"/>
    <property type="evidence" value="ECO:0007669"/>
    <property type="project" value="InterPro"/>
</dbReference>
<gene>
    <name evidence="2" type="ORF">AM402_15160</name>
</gene>
<feature type="domain" description="Toxin SymE-like" evidence="1">
    <location>
        <begin position="1"/>
        <end position="31"/>
    </location>
</feature>
<dbReference type="RefSeq" id="WP_081359208.1">
    <property type="nucleotide sequence ID" value="NZ_BGKT01000038.1"/>
</dbReference>
<dbReference type="AlphaFoldDB" id="A0AAN1C4W3"/>
<sequence>MNLKGHWLEELEFFSEQNIIVTLEDDRLIIQHERCF</sequence>
<evidence type="ECO:0000313" key="3">
    <source>
        <dbReference type="Proteomes" id="UP000195540"/>
    </source>
</evidence>
<dbReference type="GO" id="GO:0005737">
    <property type="term" value="C:cytoplasm"/>
    <property type="evidence" value="ECO:0007669"/>
    <property type="project" value="InterPro"/>
</dbReference>
<dbReference type="Proteomes" id="UP000195540">
    <property type="component" value="Chromosome"/>
</dbReference>
<name>A0AAN1C4W3_PROMI</name>
<protein>
    <recommendedName>
        <fullName evidence="1">Toxin SymE-like domain-containing protein</fullName>
    </recommendedName>
</protein>
<dbReference type="Pfam" id="PF08845">
    <property type="entry name" value="SymE_toxin"/>
    <property type="match status" value="1"/>
</dbReference>
<dbReference type="GO" id="GO:0016070">
    <property type="term" value="P:RNA metabolic process"/>
    <property type="evidence" value="ECO:0007669"/>
    <property type="project" value="InterPro"/>
</dbReference>
<proteinExistence type="predicted"/>
<reference evidence="2 3" key="1">
    <citation type="submission" date="2017-05" db="EMBL/GenBank/DDBJ databases">
        <title>Whole genome sequencing of Proteus mirabilis AR_0155.</title>
        <authorList>
            <person name="Conlan S."/>
            <person name="Thomas P.J."/>
            <person name="Mullikin J."/>
            <person name="Frank K.M."/>
            <person name="Segre J.A."/>
        </authorList>
    </citation>
    <scope>NUCLEOTIDE SEQUENCE [LARGE SCALE GENOMIC DNA]</scope>
    <source>
        <strain evidence="2 3">AR_0155</strain>
    </source>
</reference>